<dbReference type="Pfam" id="PF25000">
    <property type="entry name" value="DUF7779"/>
    <property type="match status" value="1"/>
</dbReference>
<evidence type="ECO:0000313" key="3">
    <source>
        <dbReference type="EMBL" id="PFX20068.1"/>
    </source>
</evidence>
<feature type="domain" description="Right handed beta helix" evidence="1">
    <location>
        <begin position="459"/>
        <end position="613"/>
    </location>
</feature>
<reference evidence="4" key="1">
    <citation type="journal article" date="2017" name="bioRxiv">
        <title>Comparative analysis of the genomes of Stylophora pistillata and Acropora digitifera provides evidence for extensive differences between species of corals.</title>
        <authorList>
            <person name="Voolstra C.R."/>
            <person name="Li Y."/>
            <person name="Liew Y.J."/>
            <person name="Baumgarten S."/>
            <person name="Zoccola D."/>
            <person name="Flot J.-F."/>
            <person name="Tambutte S."/>
            <person name="Allemand D."/>
            <person name="Aranda M."/>
        </authorList>
    </citation>
    <scope>NUCLEOTIDE SEQUENCE [LARGE SCALE GENOMIC DNA]</scope>
</reference>
<dbReference type="InterPro" id="IPR012334">
    <property type="entry name" value="Pectin_lyas_fold"/>
</dbReference>
<dbReference type="Gene3D" id="3.40.50.300">
    <property type="entry name" value="P-loop containing nucleotide triphosphate hydrolases"/>
    <property type="match status" value="1"/>
</dbReference>
<accession>A0A2B4RUS7</accession>
<keyword evidence="4" id="KW-1185">Reference proteome</keyword>
<dbReference type="AlphaFoldDB" id="A0A2B4RUS7"/>
<name>A0A2B4RUS7_STYPI</name>
<dbReference type="STRING" id="50429.A0A2B4RUS7"/>
<dbReference type="OrthoDB" id="6088515at2759"/>
<dbReference type="SMART" id="SM00710">
    <property type="entry name" value="PbH1"/>
    <property type="match status" value="5"/>
</dbReference>
<dbReference type="InterPro" id="IPR011050">
    <property type="entry name" value="Pectin_lyase_fold/virulence"/>
</dbReference>
<dbReference type="Gene3D" id="2.160.20.10">
    <property type="entry name" value="Single-stranded right-handed beta-helix, Pectin lyase-like"/>
    <property type="match status" value="1"/>
</dbReference>
<protein>
    <submittedName>
        <fullName evidence="3">Uncharacterized protein</fullName>
    </submittedName>
</protein>
<organism evidence="3 4">
    <name type="scientific">Stylophora pistillata</name>
    <name type="common">Smooth cauliflower coral</name>
    <dbReference type="NCBI Taxonomy" id="50429"/>
    <lineage>
        <taxon>Eukaryota</taxon>
        <taxon>Metazoa</taxon>
        <taxon>Cnidaria</taxon>
        <taxon>Anthozoa</taxon>
        <taxon>Hexacorallia</taxon>
        <taxon>Scleractinia</taxon>
        <taxon>Astrocoeniina</taxon>
        <taxon>Pocilloporidae</taxon>
        <taxon>Stylophora</taxon>
    </lineage>
</organism>
<dbReference type="SUPFAM" id="SSF51126">
    <property type="entry name" value="Pectin lyase-like"/>
    <property type="match status" value="1"/>
</dbReference>
<sequence>MEALVKILKPPPADELSIMNKLQLWRKGDESREVVFDAPDQSKWFTGRENELSILEKCLQLEKSSVLNMAAICGLGGFGKTTLAAHFAWEREPEYEGGVFWISMKDYHRSDLLDPTGQEKLLKELIGELGGLPLALEQAGAHIKALSQCPISKYLEEYKIQRLKLLSQHPAKPSSEYESKSRLAVHTTWLINFEYVKKSTNGEAASRFVNVCAFLEPHEIQDGIIDGKVLSSDDKVLESSCGPLIKDHILEVITKFSLFQRISSTSLGLHRLVQEVIRTRMTIEETASSMLVAEQASASVTDPSLFYHWSKLTIHASELQQHLRCFLDQGDIGKEVKTVVLITETSRIIYENAMKLSVYDHQEKAKEAKRFAFQILDFDVGVSKNLNWLHLMAISSSRTVSFGEMAQPNLWSMSMDQSFLQCTIKGGGGCGLVVHGSNASASMVQCHVTGNGMMGCYASGVRVLNKGRVTIHTCHIHGNTRGIWVDEEQAGVLAKEAIIIDSEIYDNRYEGILVAGLPPHNTVSLPVEIRENKIFHSGTFGVRVMLNHNDVTLENNEIFESFYWRIYIHSNSGGLYKGNKICNNKMGDIMAGVQSPGKIPCVIENNYIHDNCGPTFHEGLFNYELYSFPLNLQKVLMLKDAVNLFAGQHPLEFKTVAPNMVSVEFKPSNRCSGNDHGSTNLTSHKLGRYCAFCLRNDVGLKSCKSCMSAKYCGKECQLKH</sequence>
<dbReference type="Pfam" id="PF13229">
    <property type="entry name" value="Beta_helix"/>
    <property type="match status" value="1"/>
</dbReference>
<dbReference type="SUPFAM" id="SSF144232">
    <property type="entry name" value="HIT/MYND zinc finger-like"/>
    <property type="match status" value="1"/>
</dbReference>
<feature type="domain" description="DUF7779" evidence="2">
    <location>
        <begin position="203"/>
        <end position="285"/>
    </location>
</feature>
<dbReference type="Proteomes" id="UP000225706">
    <property type="component" value="Unassembled WGS sequence"/>
</dbReference>
<dbReference type="InterPro" id="IPR056681">
    <property type="entry name" value="DUF7779"/>
</dbReference>
<dbReference type="EMBL" id="LSMT01000332">
    <property type="protein sequence ID" value="PFX20068.1"/>
    <property type="molecule type" value="Genomic_DNA"/>
</dbReference>
<dbReference type="SUPFAM" id="SSF52540">
    <property type="entry name" value="P-loop containing nucleoside triphosphate hydrolases"/>
    <property type="match status" value="1"/>
</dbReference>
<dbReference type="PANTHER" id="PTHR47691">
    <property type="entry name" value="REGULATOR-RELATED"/>
    <property type="match status" value="1"/>
</dbReference>
<dbReference type="PANTHER" id="PTHR47691:SF3">
    <property type="entry name" value="HTH-TYPE TRANSCRIPTIONAL REGULATOR RV0890C-RELATED"/>
    <property type="match status" value="1"/>
</dbReference>
<evidence type="ECO:0000259" key="2">
    <source>
        <dbReference type="Pfam" id="PF25000"/>
    </source>
</evidence>
<gene>
    <name evidence="3" type="ORF">AWC38_SpisGene15497</name>
</gene>
<dbReference type="InterPro" id="IPR039448">
    <property type="entry name" value="Beta_helix"/>
</dbReference>
<evidence type="ECO:0000313" key="4">
    <source>
        <dbReference type="Proteomes" id="UP000225706"/>
    </source>
</evidence>
<comment type="caution">
    <text evidence="3">The sequence shown here is derived from an EMBL/GenBank/DDBJ whole genome shotgun (WGS) entry which is preliminary data.</text>
</comment>
<dbReference type="InterPro" id="IPR027417">
    <property type="entry name" value="P-loop_NTPase"/>
</dbReference>
<proteinExistence type="predicted"/>
<evidence type="ECO:0000259" key="1">
    <source>
        <dbReference type="Pfam" id="PF13229"/>
    </source>
</evidence>
<dbReference type="InterPro" id="IPR006626">
    <property type="entry name" value="PbH1"/>
</dbReference>